<organism evidence="2 3">
    <name type="scientific">Vibrio splendidus</name>
    <dbReference type="NCBI Taxonomy" id="29497"/>
    <lineage>
        <taxon>Bacteria</taxon>
        <taxon>Pseudomonadati</taxon>
        <taxon>Pseudomonadota</taxon>
        <taxon>Gammaproteobacteria</taxon>
        <taxon>Vibrionales</taxon>
        <taxon>Vibrionaceae</taxon>
        <taxon>Vibrio</taxon>
    </lineage>
</organism>
<proteinExistence type="predicted"/>
<dbReference type="RefSeq" id="WP_198595258.1">
    <property type="nucleotide sequence ID" value="NZ_MCZF01000113.1"/>
</dbReference>
<dbReference type="AlphaFoldDB" id="A0A2N7JR54"/>
<feature type="signal peptide" evidence="1">
    <location>
        <begin position="1"/>
        <end position="22"/>
    </location>
</feature>
<feature type="chain" id="PRO_5014795516" evidence="1">
    <location>
        <begin position="23"/>
        <end position="125"/>
    </location>
</feature>
<dbReference type="EMBL" id="MCZF01000113">
    <property type="protein sequence ID" value="PMM53581.1"/>
    <property type="molecule type" value="Genomic_DNA"/>
</dbReference>
<reference evidence="3" key="1">
    <citation type="submission" date="2016-07" db="EMBL/GenBank/DDBJ databases">
        <title>Nontailed viruses are major unrecognized killers of bacteria in the ocean.</title>
        <authorList>
            <person name="Kauffman K."/>
            <person name="Hussain F."/>
            <person name="Yang J."/>
            <person name="Arevalo P."/>
            <person name="Brown J."/>
            <person name="Cutler M."/>
            <person name="Kelly L."/>
            <person name="Polz M.F."/>
        </authorList>
    </citation>
    <scope>NUCLEOTIDE SEQUENCE [LARGE SCALE GENOMIC DNA]</scope>
    <source>
        <strain evidence="3">10N.261.48.B5</strain>
    </source>
</reference>
<evidence type="ECO:0000313" key="3">
    <source>
        <dbReference type="Proteomes" id="UP000235533"/>
    </source>
</evidence>
<gene>
    <name evidence="2" type="ORF">BCT54_00380</name>
</gene>
<comment type="caution">
    <text evidence="2">The sequence shown here is derived from an EMBL/GenBank/DDBJ whole genome shotgun (WGS) entry which is preliminary data.</text>
</comment>
<accession>A0A2N7JR54</accession>
<keyword evidence="1" id="KW-0732">Signal</keyword>
<evidence type="ECO:0000256" key="1">
    <source>
        <dbReference type="SAM" id="SignalP"/>
    </source>
</evidence>
<name>A0A2N7JR54_VIBSP</name>
<dbReference type="Proteomes" id="UP000235533">
    <property type="component" value="Unassembled WGS sequence"/>
</dbReference>
<sequence length="125" mass="14440">MRKLVITCLLSAFGFFSANVFAGFVHPMDFKGSDGEKNEVLNYIKERVKHDYCDSGLDMCQEATLRMMEQQNLNAFKKASKATDRKIMDKVIVDYCQSGLDMCSYHTISMMYDQNYNASKQETKW</sequence>
<evidence type="ECO:0000313" key="2">
    <source>
        <dbReference type="EMBL" id="PMM53581.1"/>
    </source>
</evidence>
<protein>
    <submittedName>
        <fullName evidence="2">Uncharacterized protein</fullName>
    </submittedName>
</protein>